<comment type="caution">
    <text evidence="9">The sequence shown here is derived from an EMBL/GenBank/DDBJ whole genome shotgun (WGS) entry which is preliminary data.</text>
</comment>
<keyword evidence="8" id="KW-0456">Lyase</keyword>
<keyword evidence="5" id="KW-0479">Metal-binding</keyword>
<evidence type="ECO:0000256" key="2">
    <source>
        <dbReference type="ARBA" id="ARBA00005126"/>
    </source>
</evidence>
<dbReference type="InterPro" id="IPR038418">
    <property type="entry name" value="6-PTP_synth/QueD_sf"/>
</dbReference>
<dbReference type="InterPro" id="IPR007115">
    <property type="entry name" value="6-PTP_synth/QueD"/>
</dbReference>
<dbReference type="Proteomes" id="UP000324585">
    <property type="component" value="Unassembled WGS sequence"/>
</dbReference>
<dbReference type="EMBL" id="VRMN01000012">
    <property type="protein sequence ID" value="KAA8491708.1"/>
    <property type="molecule type" value="Genomic_DNA"/>
</dbReference>
<protein>
    <recommendedName>
        <fullName evidence="4">6-pyruvoyltetrahydropterin synthase</fullName>
        <ecNumber evidence="4">4.2.3.12</ecNumber>
    </recommendedName>
</protein>
<sequence>MAFTLGVRDSIMIAHSFSGAEFGPAQNMHGATYTVDCEFGTDKLVDGCNWVVDIGEALDALGKCLQAYNYKNLDELPQFKGVNTTTEFMCMQIQKDMAAAFKGKFSGTIKVTLHESHKAWASYTGPCS</sequence>
<evidence type="ECO:0000256" key="4">
    <source>
        <dbReference type="ARBA" id="ARBA00013100"/>
    </source>
</evidence>
<dbReference type="GO" id="GO:0006729">
    <property type="term" value="P:tetrahydrobiopterin biosynthetic process"/>
    <property type="evidence" value="ECO:0007669"/>
    <property type="project" value="UniProtKB-UniPathway"/>
</dbReference>
<dbReference type="PANTHER" id="PTHR12589:SF7">
    <property type="entry name" value="6-PYRUVOYL TETRAHYDROBIOPTERIN SYNTHASE"/>
    <property type="match status" value="1"/>
</dbReference>
<dbReference type="EC" id="4.2.3.12" evidence="4"/>
<gene>
    <name evidence="9" type="ORF">FVE85_9755</name>
</gene>
<evidence type="ECO:0000256" key="3">
    <source>
        <dbReference type="ARBA" id="ARBA00009164"/>
    </source>
</evidence>
<dbReference type="AlphaFoldDB" id="A0A5J4YKC1"/>
<evidence type="ECO:0000256" key="8">
    <source>
        <dbReference type="ARBA" id="ARBA00023239"/>
    </source>
</evidence>
<dbReference type="Pfam" id="PF01242">
    <property type="entry name" value="PTPS"/>
    <property type="match status" value="1"/>
</dbReference>
<proteinExistence type="inferred from homology"/>
<comment type="cofactor">
    <cofactor evidence="1">
        <name>Zn(2+)</name>
        <dbReference type="ChEBI" id="CHEBI:29105"/>
    </cofactor>
</comment>
<dbReference type="GO" id="GO:0003874">
    <property type="term" value="F:6-pyruvoyltetrahydropterin synthase activity"/>
    <property type="evidence" value="ECO:0007669"/>
    <property type="project" value="UniProtKB-EC"/>
</dbReference>
<evidence type="ECO:0000256" key="1">
    <source>
        <dbReference type="ARBA" id="ARBA00001947"/>
    </source>
</evidence>
<evidence type="ECO:0000256" key="7">
    <source>
        <dbReference type="ARBA" id="ARBA00023007"/>
    </source>
</evidence>
<dbReference type="GO" id="GO:0046872">
    <property type="term" value="F:metal ion binding"/>
    <property type="evidence" value="ECO:0007669"/>
    <property type="project" value="UniProtKB-KW"/>
</dbReference>
<keyword evidence="7" id="KW-0783">Tetrahydrobiopterin biosynthesis</keyword>
<reference evidence="10" key="1">
    <citation type="journal article" date="2019" name="Nat. Commun.">
        <title>Expansion of phycobilisome linker gene families in mesophilic red algae.</title>
        <authorList>
            <person name="Lee J."/>
            <person name="Kim D."/>
            <person name="Bhattacharya D."/>
            <person name="Yoon H.S."/>
        </authorList>
    </citation>
    <scope>NUCLEOTIDE SEQUENCE [LARGE SCALE GENOMIC DNA]</scope>
    <source>
        <strain evidence="10">CCMP 1328</strain>
    </source>
</reference>
<accession>A0A5J4YKC1</accession>
<evidence type="ECO:0000256" key="6">
    <source>
        <dbReference type="ARBA" id="ARBA00022833"/>
    </source>
</evidence>
<dbReference type="PANTHER" id="PTHR12589">
    <property type="entry name" value="PYRUVOYL TETRAHYDROBIOPTERIN SYNTHASE"/>
    <property type="match status" value="1"/>
</dbReference>
<dbReference type="SUPFAM" id="SSF55620">
    <property type="entry name" value="Tetrahydrobiopterin biosynthesis enzymes-like"/>
    <property type="match status" value="1"/>
</dbReference>
<organism evidence="9 10">
    <name type="scientific">Porphyridium purpureum</name>
    <name type="common">Red alga</name>
    <name type="synonym">Porphyridium cruentum</name>
    <dbReference type="NCBI Taxonomy" id="35688"/>
    <lineage>
        <taxon>Eukaryota</taxon>
        <taxon>Rhodophyta</taxon>
        <taxon>Bangiophyceae</taxon>
        <taxon>Porphyridiales</taxon>
        <taxon>Porphyridiaceae</taxon>
        <taxon>Porphyridium</taxon>
    </lineage>
</organism>
<evidence type="ECO:0000313" key="9">
    <source>
        <dbReference type="EMBL" id="KAA8491708.1"/>
    </source>
</evidence>
<evidence type="ECO:0000256" key="5">
    <source>
        <dbReference type="ARBA" id="ARBA00022723"/>
    </source>
</evidence>
<dbReference type="UniPathway" id="UPA00849">
    <property type="reaction ID" value="UER00819"/>
</dbReference>
<keyword evidence="10" id="KW-1185">Reference proteome</keyword>
<comment type="pathway">
    <text evidence="2">Cofactor biosynthesis; tetrahydrobiopterin biosynthesis; tetrahydrobiopterin from 7,8-dihydroneopterin triphosphate: step 1/3.</text>
</comment>
<name>A0A5J4YKC1_PORPP</name>
<comment type="similarity">
    <text evidence="3">Belongs to the PTPS family.</text>
</comment>
<dbReference type="Gene3D" id="3.30.479.10">
    <property type="entry name" value="6-pyruvoyl tetrahydropterin synthase/QueD"/>
    <property type="match status" value="1"/>
</dbReference>
<evidence type="ECO:0000313" key="10">
    <source>
        <dbReference type="Proteomes" id="UP000324585"/>
    </source>
</evidence>
<keyword evidence="6" id="KW-0862">Zinc</keyword>
<dbReference type="OrthoDB" id="188652at2759"/>
<dbReference type="OMA" id="ESHVAWA"/>